<dbReference type="Pfam" id="PF13864">
    <property type="entry name" value="Enkurin"/>
    <property type="match status" value="1"/>
</dbReference>
<proteinExistence type="predicted"/>
<dbReference type="EC" id="2.1.1.127" evidence="8"/>
<gene>
    <name evidence="8" type="ORF">IMG5_150560</name>
</gene>
<dbReference type="AlphaFoldDB" id="G0QYL3"/>
<evidence type="ECO:0000256" key="4">
    <source>
        <dbReference type="ARBA" id="ARBA00023212"/>
    </source>
</evidence>
<sequence>MGKKSNGQMFKLLMNYEEKSVLEFFGFLRFVLIKDTYVLNKFQEISKDNFFDPTRTPPFNVENEALMWVKIQKICGEIINQYSTTYDEDMKILEDQKLTVNQRNCVILRIGEKQYQNIIKLFSYMQQESILNLIPNDMIKPQKKYRYISKYPPNIVPTSSTIGLKGLSKPFVKNIGGYYNDILDTHLMLFQHSKLNKPLDKGPPKKIQKIQTTKKNGEIPNYLIKIKQQILQNSIQKQEAEQNNKFYQLSDEEIQQLKIGLQINYDKINYQYQQITHIRNYDNQYLKRKKETCEQQLKQIEQDLAKLQNNKIMVDCAK</sequence>
<dbReference type="PANTHER" id="PTHR21490:SF0">
    <property type="entry name" value="ENKURIN"/>
    <property type="match status" value="1"/>
</dbReference>
<feature type="domain" description="Enkurin" evidence="7">
    <location>
        <begin position="221"/>
        <end position="315"/>
    </location>
</feature>
<dbReference type="EMBL" id="GL984117">
    <property type="protein sequence ID" value="EGR29687.1"/>
    <property type="molecule type" value="Genomic_DNA"/>
</dbReference>
<dbReference type="Proteomes" id="UP000008983">
    <property type="component" value="Unassembled WGS sequence"/>
</dbReference>
<accession>G0QYL3</accession>
<keyword evidence="5" id="KW-0966">Cell projection</keyword>
<dbReference type="OMA" id="QESIIMK"/>
<dbReference type="GO" id="GO:0030785">
    <property type="term" value="F:[ribulose-bisphosphate carboxylase]-lysine N-methyltransferase activity"/>
    <property type="evidence" value="ECO:0007669"/>
    <property type="project" value="UniProtKB-EC"/>
</dbReference>
<evidence type="ECO:0000313" key="8">
    <source>
        <dbReference type="EMBL" id="EGR29687.1"/>
    </source>
</evidence>
<dbReference type="InterPro" id="IPR015353">
    <property type="entry name" value="Rubisco_LSMT_subst-bd"/>
</dbReference>
<evidence type="ECO:0000313" key="9">
    <source>
        <dbReference type="Proteomes" id="UP000008983"/>
    </source>
</evidence>
<dbReference type="PROSITE" id="PS51665">
    <property type="entry name" value="ENKURIN"/>
    <property type="match status" value="1"/>
</dbReference>
<dbReference type="SUPFAM" id="SSF81822">
    <property type="entry name" value="RuBisCo LSMT C-terminal, substrate-binding domain"/>
    <property type="match status" value="1"/>
</dbReference>
<dbReference type="GO" id="GO:0032259">
    <property type="term" value="P:methylation"/>
    <property type="evidence" value="ECO:0007669"/>
    <property type="project" value="UniProtKB-KW"/>
</dbReference>
<dbReference type="GeneID" id="14905800"/>
<dbReference type="InterPro" id="IPR052102">
    <property type="entry name" value="Enkurin_domain-protein"/>
</dbReference>
<dbReference type="InterPro" id="IPR027012">
    <property type="entry name" value="Enkurin_dom"/>
</dbReference>
<dbReference type="Pfam" id="PF09273">
    <property type="entry name" value="Rubis-subs-bind"/>
    <property type="match status" value="1"/>
</dbReference>
<evidence type="ECO:0000256" key="3">
    <source>
        <dbReference type="ARBA" id="ARBA00022490"/>
    </source>
</evidence>
<dbReference type="STRING" id="857967.G0QYL3"/>
<keyword evidence="4" id="KW-0206">Cytoskeleton</keyword>
<comment type="subcellular location">
    <subcellularLocation>
        <location evidence="1">Cell projection</location>
        <location evidence="1">Cilium</location>
    </subcellularLocation>
    <subcellularLocation>
        <location evidence="2">Cytoplasm</location>
        <location evidence="2">Cytoskeleton</location>
    </subcellularLocation>
</comment>
<dbReference type="PANTHER" id="PTHR21490">
    <property type="entry name" value="ENKURIN-RELATED"/>
    <property type="match status" value="1"/>
</dbReference>
<dbReference type="GO" id="GO:0005516">
    <property type="term" value="F:calmodulin binding"/>
    <property type="evidence" value="ECO:0007669"/>
    <property type="project" value="TreeGrafter"/>
</dbReference>
<dbReference type="GO" id="GO:0005856">
    <property type="term" value="C:cytoskeleton"/>
    <property type="evidence" value="ECO:0007669"/>
    <property type="project" value="UniProtKB-SubCell"/>
</dbReference>
<organism evidence="8 9">
    <name type="scientific">Ichthyophthirius multifiliis</name>
    <name type="common">White spot disease agent</name>
    <name type="synonym">Ich</name>
    <dbReference type="NCBI Taxonomy" id="5932"/>
    <lineage>
        <taxon>Eukaryota</taxon>
        <taxon>Sar</taxon>
        <taxon>Alveolata</taxon>
        <taxon>Ciliophora</taxon>
        <taxon>Intramacronucleata</taxon>
        <taxon>Oligohymenophorea</taxon>
        <taxon>Hymenostomatida</taxon>
        <taxon>Ophryoglenina</taxon>
        <taxon>Ichthyophthirius</taxon>
    </lineage>
</organism>
<feature type="coiled-coil region" evidence="6">
    <location>
        <begin position="283"/>
        <end position="310"/>
    </location>
</feature>
<evidence type="ECO:0000256" key="6">
    <source>
        <dbReference type="SAM" id="Coils"/>
    </source>
</evidence>
<dbReference type="InParanoid" id="G0QYL3"/>
<keyword evidence="9" id="KW-1185">Reference proteome</keyword>
<keyword evidence="6" id="KW-0175">Coiled coil</keyword>
<dbReference type="InterPro" id="IPR036464">
    <property type="entry name" value="Rubisco_LSMT_subst-bd_sf"/>
</dbReference>
<reference evidence="8 9" key="1">
    <citation type="submission" date="2011-07" db="EMBL/GenBank/DDBJ databases">
        <authorList>
            <person name="Coyne R."/>
            <person name="Brami D."/>
            <person name="Johnson J."/>
            <person name="Hostetler J."/>
            <person name="Hannick L."/>
            <person name="Clark T."/>
            <person name="Cassidy-Hanley D."/>
            <person name="Inman J."/>
        </authorList>
    </citation>
    <scope>NUCLEOTIDE SEQUENCE [LARGE SCALE GENOMIC DNA]</scope>
    <source>
        <strain evidence="8 9">G5</strain>
    </source>
</reference>
<evidence type="ECO:0000256" key="1">
    <source>
        <dbReference type="ARBA" id="ARBA00004138"/>
    </source>
</evidence>
<dbReference type="RefSeq" id="XP_004030923.1">
    <property type="nucleotide sequence ID" value="XM_004030875.1"/>
</dbReference>
<dbReference type="OrthoDB" id="2123594at2759"/>
<evidence type="ECO:0000259" key="7">
    <source>
        <dbReference type="PROSITE" id="PS51665"/>
    </source>
</evidence>
<name>G0QYL3_ICHMU</name>
<evidence type="ECO:0000256" key="2">
    <source>
        <dbReference type="ARBA" id="ARBA00004245"/>
    </source>
</evidence>
<keyword evidence="8" id="KW-0808">Transferase</keyword>
<keyword evidence="8" id="KW-0489">Methyltransferase</keyword>
<protein>
    <submittedName>
        <fullName evidence="8">SET domain protein</fullName>
        <ecNumber evidence="8">2.1.1.127</ecNumber>
    </submittedName>
</protein>
<dbReference type="GO" id="GO:0005929">
    <property type="term" value="C:cilium"/>
    <property type="evidence" value="ECO:0007669"/>
    <property type="project" value="UniProtKB-SubCell"/>
</dbReference>
<evidence type="ECO:0000256" key="5">
    <source>
        <dbReference type="ARBA" id="ARBA00023273"/>
    </source>
</evidence>
<keyword evidence="3" id="KW-0963">Cytoplasm</keyword>
<dbReference type="Gene3D" id="3.90.1420.10">
    <property type="entry name" value="Rubisco LSMT, substrate-binding domain"/>
    <property type="match status" value="1"/>
</dbReference>